<feature type="compositionally biased region" description="Polar residues" evidence="2">
    <location>
        <begin position="330"/>
        <end position="349"/>
    </location>
</feature>
<dbReference type="GO" id="GO:0006355">
    <property type="term" value="P:regulation of DNA-templated transcription"/>
    <property type="evidence" value="ECO:0007669"/>
    <property type="project" value="InterPro"/>
</dbReference>
<feature type="compositionally biased region" description="Pro residues" evidence="2">
    <location>
        <begin position="730"/>
        <end position="742"/>
    </location>
</feature>
<dbReference type="GO" id="GO:0003712">
    <property type="term" value="F:transcription coregulator activity"/>
    <property type="evidence" value="ECO:0007669"/>
    <property type="project" value="InterPro"/>
</dbReference>
<evidence type="ECO:0000256" key="2">
    <source>
        <dbReference type="SAM" id="MobiDB-lite"/>
    </source>
</evidence>
<evidence type="ECO:0000313" key="3">
    <source>
        <dbReference type="EMBL" id="KAJ1978107.1"/>
    </source>
</evidence>
<keyword evidence="1" id="KW-0539">Nucleus</keyword>
<feature type="compositionally biased region" description="Low complexity" evidence="2">
    <location>
        <begin position="743"/>
        <end position="761"/>
    </location>
</feature>
<feature type="compositionally biased region" description="Polar residues" evidence="2">
    <location>
        <begin position="111"/>
        <end position="121"/>
    </location>
</feature>
<name>A0A9W8B2E0_9FUNG</name>
<reference evidence="3" key="1">
    <citation type="submission" date="2022-07" db="EMBL/GenBank/DDBJ databases">
        <title>Phylogenomic reconstructions and comparative analyses of Kickxellomycotina fungi.</title>
        <authorList>
            <person name="Reynolds N.K."/>
            <person name="Stajich J.E."/>
            <person name="Barry K."/>
            <person name="Grigoriev I.V."/>
            <person name="Crous P."/>
            <person name="Smith M.E."/>
        </authorList>
    </citation>
    <scope>NUCLEOTIDE SEQUENCE</scope>
    <source>
        <strain evidence="3">RSA 567</strain>
    </source>
</reference>
<dbReference type="OrthoDB" id="10466114at2759"/>
<gene>
    <name evidence="3" type="ORF">H4R34_003327</name>
</gene>
<feature type="compositionally biased region" description="Low complexity" evidence="2">
    <location>
        <begin position="660"/>
        <end position="677"/>
    </location>
</feature>
<feature type="compositionally biased region" description="Polar residues" evidence="2">
    <location>
        <begin position="204"/>
        <end position="215"/>
    </location>
</feature>
<dbReference type="AlphaFoldDB" id="A0A9W8B2E0"/>
<feature type="region of interest" description="Disordered" evidence="2">
    <location>
        <begin position="287"/>
        <end position="407"/>
    </location>
</feature>
<feature type="compositionally biased region" description="Low complexity" evidence="2">
    <location>
        <begin position="295"/>
        <end position="328"/>
    </location>
</feature>
<dbReference type="EMBL" id="JANBQB010000298">
    <property type="protein sequence ID" value="KAJ1978107.1"/>
    <property type="molecule type" value="Genomic_DNA"/>
</dbReference>
<protein>
    <submittedName>
        <fullName evidence="3">Uncharacterized protein</fullName>
    </submittedName>
</protein>
<feature type="region of interest" description="Disordered" evidence="2">
    <location>
        <begin position="182"/>
        <end position="218"/>
    </location>
</feature>
<evidence type="ECO:0000313" key="4">
    <source>
        <dbReference type="Proteomes" id="UP001151582"/>
    </source>
</evidence>
<feature type="compositionally biased region" description="Pro residues" evidence="2">
    <location>
        <begin position="353"/>
        <end position="376"/>
    </location>
</feature>
<feature type="region of interest" description="Disordered" evidence="2">
    <location>
        <begin position="532"/>
        <end position="681"/>
    </location>
</feature>
<dbReference type="Gene3D" id="1.10.246.20">
    <property type="entry name" value="Coactivator CBP, KIX domain"/>
    <property type="match status" value="1"/>
</dbReference>
<organism evidence="3 4">
    <name type="scientific">Dimargaris verticillata</name>
    <dbReference type="NCBI Taxonomy" id="2761393"/>
    <lineage>
        <taxon>Eukaryota</taxon>
        <taxon>Fungi</taxon>
        <taxon>Fungi incertae sedis</taxon>
        <taxon>Zoopagomycota</taxon>
        <taxon>Kickxellomycotina</taxon>
        <taxon>Dimargaritomycetes</taxon>
        <taxon>Dimargaritales</taxon>
        <taxon>Dimargaritaceae</taxon>
        <taxon>Dimargaris</taxon>
    </lineage>
</organism>
<accession>A0A9W8B2E0</accession>
<feature type="region of interest" description="Disordered" evidence="2">
    <location>
        <begin position="723"/>
        <end position="770"/>
    </location>
</feature>
<feature type="compositionally biased region" description="Low complexity" evidence="2">
    <location>
        <begin position="549"/>
        <end position="573"/>
    </location>
</feature>
<keyword evidence="4" id="KW-1185">Reference proteome</keyword>
<proteinExistence type="predicted"/>
<comment type="caution">
    <text evidence="3">The sequence shown here is derived from an EMBL/GenBank/DDBJ whole genome shotgun (WGS) entry which is preliminary data.</text>
</comment>
<sequence>MNAAAAVNGAKPSNDMRKLNLNRIMTVFRHLARNNNAIAQNLNQSVVEFENNLFQRAQSAADYTRMAEQELQRVCARFGASSAETAPGEATAQPAARPHPMATAVAIASGPTGQTPSNPTGQAPAAAQQQLTEAQLATLLSGISPQLVLPEDQLRTLSQLPYAQQQQYIRAQYMNVKNQQTALLQQQKQQPAPPQPTNALGSAPPTSQTTASNPVANGATKDNQAALLQAQRADLNQLMVTLMRNPEALVSFVSQLPNPAPAGGVPLKFQQRTVNIPKPLIEKLQMEVQRRQKQQEAAAQPAQAAPNQPALAPNSTSAPPSNPAAMAMGTPTSQPAPGMQQTVPQSQAMAAQPPKPTVTPSKPPTQAPVVPAPAPSAQPHTASPAVAPPGQPLTGSAPPPAAATAVGGENPFEQQIRLMVLKRVHGFDITEHLQQLDEKDKHLVQQLIFEYQDIVGALETVCAAFVARQREMHPMFQSFLNMKALIFKQMDLFASDQYIVVPEKLRDMCTKVEELVHKLWSLVPGNRPLPQRRSVVAQQAQALPNTTTAAPVAPSQPPSASVPAASLPAAPAKAGKHALGTSEAKQPSRKKAAVNKGSTGNATPTMAATKATKNESATPIAKKGKDTLTESPTTGKGAKASTARSRTTKASRPKKESTRTKATGTKKGTKTSSKPSTPVIPAKEAGNAVVVGSAAATPTTLATTGSVLTPPNVTTGSIPAVAAAHSVPGPSKPSPSPAPTPVAAPTGTPKTKPKPLKSSPAVTTPKALDPDVKWARPADYFTEMLRGLCSSGPPPTVVPPSSTSATVPGLSLAALFGPPLAQQSQWFD</sequence>
<evidence type="ECO:0000256" key="1">
    <source>
        <dbReference type="ARBA" id="ARBA00023242"/>
    </source>
</evidence>
<dbReference type="Proteomes" id="UP001151582">
    <property type="component" value="Unassembled WGS sequence"/>
</dbReference>
<dbReference type="InterPro" id="IPR036529">
    <property type="entry name" value="KIX_dom_sf"/>
</dbReference>
<feature type="region of interest" description="Disordered" evidence="2">
    <location>
        <begin position="108"/>
        <end position="129"/>
    </location>
</feature>
<feature type="compositionally biased region" description="Low complexity" evidence="2">
    <location>
        <begin position="602"/>
        <end position="611"/>
    </location>
</feature>
<feature type="compositionally biased region" description="Pro residues" evidence="2">
    <location>
        <begin position="386"/>
        <end position="401"/>
    </location>
</feature>